<evidence type="ECO:0000256" key="9">
    <source>
        <dbReference type="SAM" id="MobiDB-lite"/>
    </source>
</evidence>
<dbReference type="PANTHER" id="PTHR24028:SF146">
    <property type="entry name" value="CADHERIN 96CB, ISOFORM D-RELATED"/>
    <property type="match status" value="1"/>
</dbReference>
<evidence type="ECO:0000256" key="3">
    <source>
        <dbReference type="ARBA" id="ARBA00022737"/>
    </source>
</evidence>
<comment type="subcellular location">
    <subcellularLocation>
        <location evidence="1">Membrane</location>
        <topology evidence="1">Single-pass membrane protein</topology>
    </subcellularLocation>
</comment>
<feature type="domain" description="Cadherin" evidence="11">
    <location>
        <begin position="635"/>
        <end position="751"/>
    </location>
</feature>
<keyword evidence="4 8" id="KW-0106">Calcium</keyword>
<feature type="domain" description="Cadherin" evidence="11">
    <location>
        <begin position="134"/>
        <end position="253"/>
    </location>
</feature>
<evidence type="ECO:0000256" key="10">
    <source>
        <dbReference type="SAM" id="SignalP"/>
    </source>
</evidence>
<evidence type="ECO:0000259" key="11">
    <source>
        <dbReference type="PROSITE" id="PS50268"/>
    </source>
</evidence>
<feature type="domain" description="Cadherin" evidence="11">
    <location>
        <begin position="47"/>
        <end position="133"/>
    </location>
</feature>
<evidence type="ECO:0000313" key="12">
    <source>
        <dbReference type="EMBL" id="KAL5112352.1"/>
    </source>
</evidence>
<dbReference type="EMBL" id="JAKROA010000001">
    <property type="protein sequence ID" value="KAL5112352.1"/>
    <property type="molecule type" value="Genomic_DNA"/>
</dbReference>
<dbReference type="CDD" id="cd11304">
    <property type="entry name" value="Cadherin_repeat"/>
    <property type="match status" value="5"/>
</dbReference>
<feature type="domain" description="Cadherin" evidence="11">
    <location>
        <begin position="410"/>
        <end position="522"/>
    </location>
</feature>
<dbReference type="SMART" id="SM00112">
    <property type="entry name" value="CA"/>
    <property type="match status" value="5"/>
</dbReference>
<keyword evidence="3" id="KW-0677">Repeat</keyword>
<evidence type="ECO:0000256" key="5">
    <source>
        <dbReference type="ARBA" id="ARBA00022989"/>
    </source>
</evidence>
<keyword evidence="6" id="KW-0472">Membrane</keyword>
<dbReference type="InterPro" id="IPR020894">
    <property type="entry name" value="Cadherin_CS"/>
</dbReference>
<feature type="compositionally biased region" description="Polar residues" evidence="9">
    <location>
        <begin position="878"/>
        <end position="888"/>
    </location>
</feature>
<keyword evidence="5" id="KW-1133">Transmembrane helix</keyword>
<dbReference type="InterPro" id="IPR015919">
    <property type="entry name" value="Cadherin-like_sf"/>
</dbReference>
<feature type="region of interest" description="Disordered" evidence="9">
    <location>
        <begin position="866"/>
        <end position="888"/>
    </location>
</feature>
<feature type="domain" description="Cadherin" evidence="11">
    <location>
        <begin position="532"/>
        <end position="629"/>
    </location>
</feature>
<feature type="signal peptide" evidence="10">
    <location>
        <begin position="1"/>
        <end position="16"/>
    </location>
</feature>
<feature type="chain" id="PRO_5045753054" description="Cadherin domain-containing protein" evidence="10">
    <location>
        <begin position="17"/>
        <end position="993"/>
    </location>
</feature>
<evidence type="ECO:0000256" key="1">
    <source>
        <dbReference type="ARBA" id="ARBA00004167"/>
    </source>
</evidence>
<keyword evidence="10" id="KW-0732">Signal</keyword>
<keyword evidence="2" id="KW-0812">Transmembrane</keyword>
<dbReference type="InterPro" id="IPR050174">
    <property type="entry name" value="Protocadherin/Cadherin-CA"/>
</dbReference>
<dbReference type="Gene3D" id="2.60.40.60">
    <property type="entry name" value="Cadherins"/>
    <property type="match status" value="6"/>
</dbReference>
<keyword evidence="13" id="KW-1185">Reference proteome</keyword>
<accession>A0ABR4QRZ8</accession>
<evidence type="ECO:0000256" key="6">
    <source>
        <dbReference type="ARBA" id="ARBA00023136"/>
    </source>
</evidence>
<dbReference type="PROSITE" id="PS00232">
    <property type="entry name" value="CADHERIN_1"/>
    <property type="match status" value="3"/>
</dbReference>
<dbReference type="Pfam" id="PF00028">
    <property type="entry name" value="Cadherin"/>
    <property type="match status" value="3"/>
</dbReference>
<comment type="caution">
    <text evidence="12">The sequence shown here is derived from an EMBL/GenBank/DDBJ whole genome shotgun (WGS) entry which is preliminary data.</text>
</comment>
<evidence type="ECO:0000256" key="7">
    <source>
        <dbReference type="ARBA" id="ARBA00023180"/>
    </source>
</evidence>
<sequence>MFAFTWTVFLMPLISCEVPNMHQFYIKENTPAGALLGQLIVQSQQSFTSLAGKPLSDYIFIHPTNGSIIAIQTIDREAICQNDGVTNISLVSHHLESPSCKVALLVHITTAEDSLLETVYLTIIDLNDNPPIFEPSSFTISIPESSPIGSLFYLPPAKDEDLGKNGISSYHLSRIHSDSSPQACPTYTASDDEYFALSITDGNAPQLKQISELDYEEFQSLFYCLHACDGEGLTSALLVTVEVKDVNDNSPQWVGLPYHVHLSECIQQPHQSLWKTSAEIRSFLRLSGFSYDTPIRFLIQLAAIDADSHENGLIKFKVAQRKSDIQASYNVVVHGDKVYVIGQLDYEATPKFSISVEAKDGGGLTNVTNIDITLEDCNDNTPKITVTSLSPLPRENLSDWSFYKHTDIWISEEDGREIKLATITVSDADTGENAAVSCDVEWNNLVFPNPFSLIPLKTPIATVKVPTVFMLLKRSGIKLDREVTSRVQVTIICADRGHPQANIARQTVDIGVWDINDNAPKFQHRGDINAQENEPDGAIAGYVYATDIDFGINAALKYYIKNCEHHISALSFTIDERTGKISTLHSLDREKKAVYCVTVTAVDEGNPQLSSSVNVNITVLDVNDSPPVFQGNRNESGRIIFEIPESFDQERLIERFLGQVNATDEDSGANGTLEFSIKQTPGSFWRSNSPAYFRITHKGQLHVDGVLDREKQQEYEFTVAVSDTGPFHQRLTSEIGVTVRLLDQNDNSPVFTEPAALSNGLHDGPATLNTTHDVTVNSSILRVCAKDNDLEENACQGVPIVYATDYPQGSVSLSKFQLSAKRDATASEGDSPPLHPILQFASGNAMRTINGSQQDFQFREFKPSESGLNFSETEEGSIPTTENTGSNGQTVPTHMPRNHMFQFPVLEHSDTLITKYTAPPIYAPLHPEKAIILKTISPCQERGTLTTTSAENHNYGLLPTTLVLSGINETYTTLNNSIQRKQAISQAMELNGV</sequence>
<dbReference type="PANTHER" id="PTHR24028">
    <property type="entry name" value="CADHERIN-87A"/>
    <property type="match status" value="1"/>
</dbReference>
<dbReference type="PRINTS" id="PR00205">
    <property type="entry name" value="CADHERIN"/>
</dbReference>
<dbReference type="PROSITE" id="PS50268">
    <property type="entry name" value="CADHERIN_2"/>
    <property type="match status" value="6"/>
</dbReference>
<organism evidence="12 13">
    <name type="scientific">Taenia crassiceps</name>
    <dbReference type="NCBI Taxonomy" id="6207"/>
    <lineage>
        <taxon>Eukaryota</taxon>
        <taxon>Metazoa</taxon>
        <taxon>Spiralia</taxon>
        <taxon>Lophotrochozoa</taxon>
        <taxon>Platyhelminthes</taxon>
        <taxon>Cestoda</taxon>
        <taxon>Eucestoda</taxon>
        <taxon>Cyclophyllidea</taxon>
        <taxon>Taeniidae</taxon>
        <taxon>Taenia</taxon>
    </lineage>
</organism>
<evidence type="ECO:0000313" key="13">
    <source>
        <dbReference type="Proteomes" id="UP001651158"/>
    </source>
</evidence>
<feature type="domain" description="Cadherin" evidence="11">
    <location>
        <begin position="293"/>
        <end position="384"/>
    </location>
</feature>
<protein>
    <recommendedName>
        <fullName evidence="11">Cadherin domain-containing protein</fullName>
    </recommendedName>
</protein>
<dbReference type="Proteomes" id="UP001651158">
    <property type="component" value="Unassembled WGS sequence"/>
</dbReference>
<name>A0ABR4QRZ8_9CEST</name>
<evidence type="ECO:0000256" key="2">
    <source>
        <dbReference type="ARBA" id="ARBA00022692"/>
    </source>
</evidence>
<dbReference type="InterPro" id="IPR002126">
    <property type="entry name" value="Cadherin-like_dom"/>
</dbReference>
<dbReference type="SUPFAM" id="SSF49313">
    <property type="entry name" value="Cadherin-like"/>
    <property type="match status" value="5"/>
</dbReference>
<evidence type="ECO:0000256" key="4">
    <source>
        <dbReference type="ARBA" id="ARBA00022837"/>
    </source>
</evidence>
<gene>
    <name evidence="12" type="ORF">TcWFU_006611</name>
</gene>
<proteinExistence type="predicted"/>
<reference evidence="12 13" key="1">
    <citation type="journal article" date="2022" name="Front. Cell. Infect. Microbiol.">
        <title>The Genomes of Two Strains of Taenia crassiceps the Animal Model for the Study of Human Cysticercosis.</title>
        <authorList>
            <person name="Bobes R.J."/>
            <person name="Estrada K."/>
            <person name="Rios-Valencia D.G."/>
            <person name="Calderon-Gallegos A."/>
            <person name="de la Torre P."/>
            <person name="Carrero J.C."/>
            <person name="Sanchez-Flores A."/>
            <person name="Laclette J.P."/>
        </authorList>
    </citation>
    <scope>NUCLEOTIDE SEQUENCE [LARGE SCALE GENOMIC DNA]</scope>
    <source>
        <strain evidence="12">WFUcys</strain>
    </source>
</reference>
<keyword evidence="7" id="KW-0325">Glycoprotein</keyword>
<evidence type="ECO:0000256" key="8">
    <source>
        <dbReference type="PROSITE-ProRule" id="PRU00043"/>
    </source>
</evidence>